<dbReference type="PANTHER" id="PTHR30176:SF3">
    <property type="entry name" value="FERREDOXIN-TYPE PROTEIN NAPH"/>
    <property type="match status" value="1"/>
</dbReference>
<dbReference type="AlphaFoldDB" id="A0A953M2S0"/>
<evidence type="ECO:0000256" key="2">
    <source>
        <dbReference type="ARBA" id="ARBA00022485"/>
    </source>
</evidence>
<keyword evidence="3" id="KW-0479">Metal-binding</keyword>
<sequence length="325" mass="35915">MNTGNDRQGPENAGRQAERFGLLPGAEGVEDASQASAPPSPFFLPLSKLRRFFLLGVLALFFLQFARVESMVGSLSGSSACQYLRLIDVFAFLESLAASRDFTVYALTAVLPVAGLYLVFGRAFCGWLCPMDFLYEIVEALKVRRNMPPISIVSAKTHARISSLFPKIGCGVAGVFLLASFLAHIPLFSNYFSHLTHFFRFLTGAVFFVFALPVEGTVLLFSAGGIAALLLLECVCPRLWCRALCPVGRTYGLFNKISLLRLSFTEEGECGECNLCDQKCYMQVKIARHIDQPGIRDMNCIYCGRCMDACATKGRLIKMKFGRKR</sequence>
<dbReference type="EMBL" id="JAIOIV010000130">
    <property type="protein sequence ID" value="MBZ0157866.1"/>
    <property type="molecule type" value="Genomic_DNA"/>
</dbReference>
<dbReference type="InterPro" id="IPR051684">
    <property type="entry name" value="Electron_Trans/Redox"/>
</dbReference>
<keyword evidence="7" id="KW-0812">Transmembrane</keyword>
<proteinExistence type="predicted"/>
<dbReference type="Pfam" id="PF12801">
    <property type="entry name" value="Fer4_5"/>
    <property type="match status" value="2"/>
</dbReference>
<reference evidence="9" key="2">
    <citation type="submission" date="2021-08" db="EMBL/GenBank/DDBJ databases">
        <authorList>
            <person name="Dalcin Martins P."/>
        </authorList>
    </citation>
    <scope>NUCLEOTIDE SEQUENCE</scope>
    <source>
        <strain evidence="9">MAG_39</strain>
    </source>
</reference>
<protein>
    <submittedName>
        <fullName evidence="9">4Fe-4S binding protein</fullName>
    </submittedName>
</protein>
<dbReference type="GO" id="GO:0046872">
    <property type="term" value="F:metal ion binding"/>
    <property type="evidence" value="ECO:0007669"/>
    <property type="project" value="UniProtKB-KW"/>
</dbReference>
<keyword evidence="4" id="KW-0249">Electron transport</keyword>
<organism evidence="9 10">
    <name type="scientific">Candidatus Nitrobium versatile</name>
    <dbReference type="NCBI Taxonomy" id="2884831"/>
    <lineage>
        <taxon>Bacteria</taxon>
        <taxon>Pseudomonadati</taxon>
        <taxon>Nitrospirota</taxon>
        <taxon>Nitrospiria</taxon>
        <taxon>Nitrospirales</taxon>
        <taxon>Nitrospiraceae</taxon>
        <taxon>Candidatus Nitrobium</taxon>
    </lineage>
</organism>
<gene>
    <name evidence="9" type="ORF">K8I29_16845</name>
</gene>
<dbReference type="PANTHER" id="PTHR30176">
    <property type="entry name" value="FERREDOXIN-TYPE PROTEIN NAPH"/>
    <property type="match status" value="1"/>
</dbReference>
<evidence type="ECO:0000256" key="3">
    <source>
        <dbReference type="ARBA" id="ARBA00022723"/>
    </source>
</evidence>
<keyword evidence="7" id="KW-0472">Membrane</keyword>
<feature type="transmembrane region" description="Helical" evidence="7">
    <location>
        <begin position="205"/>
        <end position="232"/>
    </location>
</feature>
<keyword evidence="2" id="KW-0004">4Fe-4S</keyword>
<keyword evidence="6" id="KW-0411">Iron-sulfur</keyword>
<feature type="domain" description="4Fe-4S ferredoxin-type" evidence="8">
    <location>
        <begin position="291"/>
        <end position="322"/>
    </location>
</feature>
<comment type="caution">
    <text evidence="9">The sequence shown here is derived from an EMBL/GenBank/DDBJ whole genome shotgun (WGS) entry which is preliminary data.</text>
</comment>
<evidence type="ECO:0000259" key="8">
    <source>
        <dbReference type="PROSITE" id="PS51379"/>
    </source>
</evidence>
<evidence type="ECO:0000256" key="7">
    <source>
        <dbReference type="SAM" id="Phobius"/>
    </source>
</evidence>
<keyword evidence="5" id="KW-0408">Iron</keyword>
<feature type="transmembrane region" description="Helical" evidence="7">
    <location>
        <begin position="164"/>
        <end position="185"/>
    </location>
</feature>
<keyword evidence="1" id="KW-0813">Transport</keyword>
<feature type="transmembrane region" description="Helical" evidence="7">
    <location>
        <begin position="52"/>
        <end position="68"/>
    </location>
</feature>
<name>A0A953M2S0_9BACT</name>
<accession>A0A953M2S0</accession>
<dbReference type="GO" id="GO:0005886">
    <property type="term" value="C:plasma membrane"/>
    <property type="evidence" value="ECO:0007669"/>
    <property type="project" value="TreeGrafter"/>
</dbReference>
<dbReference type="PROSITE" id="PS51379">
    <property type="entry name" value="4FE4S_FER_2"/>
    <property type="match status" value="1"/>
</dbReference>
<evidence type="ECO:0000256" key="1">
    <source>
        <dbReference type="ARBA" id="ARBA00022448"/>
    </source>
</evidence>
<dbReference type="GO" id="GO:0051539">
    <property type="term" value="F:4 iron, 4 sulfur cluster binding"/>
    <property type="evidence" value="ECO:0007669"/>
    <property type="project" value="UniProtKB-KW"/>
</dbReference>
<evidence type="ECO:0000256" key="4">
    <source>
        <dbReference type="ARBA" id="ARBA00022982"/>
    </source>
</evidence>
<feature type="transmembrane region" description="Helical" evidence="7">
    <location>
        <begin position="102"/>
        <end position="120"/>
    </location>
</feature>
<evidence type="ECO:0000313" key="9">
    <source>
        <dbReference type="EMBL" id="MBZ0157866.1"/>
    </source>
</evidence>
<keyword evidence="7" id="KW-1133">Transmembrane helix</keyword>
<dbReference type="Proteomes" id="UP000705867">
    <property type="component" value="Unassembled WGS sequence"/>
</dbReference>
<dbReference type="SUPFAM" id="SSF54862">
    <property type="entry name" value="4Fe-4S ferredoxins"/>
    <property type="match status" value="1"/>
</dbReference>
<evidence type="ECO:0000313" key="10">
    <source>
        <dbReference type="Proteomes" id="UP000705867"/>
    </source>
</evidence>
<dbReference type="InterPro" id="IPR017896">
    <property type="entry name" value="4Fe4S_Fe-S-bd"/>
</dbReference>
<evidence type="ECO:0000256" key="6">
    <source>
        <dbReference type="ARBA" id="ARBA00023014"/>
    </source>
</evidence>
<reference evidence="9" key="1">
    <citation type="journal article" date="2021" name="bioRxiv">
        <title>Unraveling nitrogen, sulfur and carbon metabolic pathways and microbial community transcriptional responses to substrate deprivation and toxicity stresses in a bioreactor mimicking anoxic brackish coastal sediment conditions.</title>
        <authorList>
            <person name="Martins P.D."/>
            <person name="Echeveste M.J."/>
            <person name="Arshad A."/>
            <person name="Kurth J."/>
            <person name="Ouboter H."/>
            <person name="Jetten M.S.M."/>
            <person name="Welte C.U."/>
        </authorList>
    </citation>
    <scope>NUCLEOTIDE SEQUENCE</scope>
    <source>
        <strain evidence="9">MAG_39</strain>
    </source>
</reference>
<evidence type="ECO:0000256" key="5">
    <source>
        <dbReference type="ARBA" id="ARBA00023004"/>
    </source>
</evidence>